<reference evidence="3" key="1">
    <citation type="submission" date="2025-08" db="UniProtKB">
        <authorList>
            <consortium name="RefSeq"/>
        </authorList>
    </citation>
    <scope>IDENTIFICATION</scope>
    <source>
        <tissue evidence="3">Whole organism</tissue>
    </source>
</reference>
<keyword evidence="1" id="KW-1133">Transmembrane helix</keyword>
<name>A0A8B7P418_HYAAZ</name>
<dbReference type="OrthoDB" id="6381640at2759"/>
<dbReference type="SUPFAM" id="SSF49695">
    <property type="entry name" value="gamma-Crystallin-like"/>
    <property type="match status" value="1"/>
</dbReference>
<evidence type="ECO:0000313" key="2">
    <source>
        <dbReference type="Proteomes" id="UP000694843"/>
    </source>
</evidence>
<proteinExistence type="predicted"/>
<keyword evidence="1" id="KW-0472">Membrane</keyword>
<evidence type="ECO:0000313" key="3">
    <source>
        <dbReference type="RefSeq" id="XP_018019796.1"/>
    </source>
</evidence>
<keyword evidence="2" id="KW-1185">Reference proteome</keyword>
<organism evidence="2 3">
    <name type="scientific">Hyalella azteca</name>
    <name type="common">Amphipod</name>
    <dbReference type="NCBI Taxonomy" id="294128"/>
    <lineage>
        <taxon>Eukaryota</taxon>
        <taxon>Metazoa</taxon>
        <taxon>Ecdysozoa</taxon>
        <taxon>Arthropoda</taxon>
        <taxon>Crustacea</taxon>
        <taxon>Multicrustacea</taxon>
        <taxon>Malacostraca</taxon>
        <taxon>Eumalacostraca</taxon>
        <taxon>Peracarida</taxon>
        <taxon>Amphipoda</taxon>
        <taxon>Senticaudata</taxon>
        <taxon>Talitrida</taxon>
        <taxon>Talitroidea</taxon>
        <taxon>Hyalellidae</taxon>
        <taxon>Hyalella</taxon>
    </lineage>
</organism>
<dbReference type="Proteomes" id="UP000694843">
    <property type="component" value="Unplaced"/>
</dbReference>
<dbReference type="InterPro" id="IPR011024">
    <property type="entry name" value="G_crystallin-like"/>
</dbReference>
<protein>
    <submittedName>
        <fullName evidence="3">Uncharacterized protein LOC108676254</fullName>
    </submittedName>
</protein>
<accession>A0A8B7P418</accession>
<gene>
    <name evidence="3" type="primary">LOC108676254</name>
</gene>
<keyword evidence="1" id="KW-0812">Transmembrane</keyword>
<dbReference type="RefSeq" id="XP_018019796.1">
    <property type="nucleotide sequence ID" value="XM_018164307.1"/>
</dbReference>
<dbReference type="AlphaFoldDB" id="A0A8B7P418"/>
<sequence>MATRLHGYTATRLHGYMATRLHGCTAARLHGCTATRLHGCTAARLHGYTASGSWELPEYLQKNTCMYLGRSPITLHYYQLSVEKMKSFIIFLALAAALSCVVGQIIDYPDLRYLKAYTSTDPHATPAHEFLDSCPDLGVLGLDNVIKRVCVTGYWILYSEISYDNEANYIRGVNYCYTLSTSASISSLRYAGSPYGMDDVYFNLYESSFFEGNEFKGNTNTETVVELDMKVSSLIVSGQSPWTFFTGLKFTGQSACVHPEYQATDNGISMHYNYVLSVRKICRCPRKLCAVYLKTSVAVWTVA</sequence>
<dbReference type="Gene3D" id="2.60.20.10">
    <property type="entry name" value="Crystallins"/>
    <property type="match status" value="1"/>
</dbReference>
<dbReference type="KEGG" id="hazt:108676254"/>
<feature type="transmembrane region" description="Helical" evidence="1">
    <location>
        <begin position="88"/>
        <end position="106"/>
    </location>
</feature>
<evidence type="ECO:0000256" key="1">
    <source>
        <dbReference type="SAM" id="Phobius"/>
    </source>
</evidence>
<dbReference type="GeneID" id="108676254"/>